<sequence length="64" mass="6788">MRRSERGFYTLLGWATWKAAKWYVAKRLGLRSKAKKGAIVLVLAAACGGAYAATRGRGGSPSGS</sequence>
<gene>
    <name evidence="1" type="ORF">UFOPK3564_04118</name>
</gene>
<organism evidence="1">
    <name type="scientific">freshwater metagenome</name>
    <dbReference type="NCBI Taxonomy" id="449393"/>
    <lineage>
        <taxon>unclassified sequences</taxon>
        <taxon>metagenomes</taxon>
        <taxon>ecological metagenomes</taxon>
    </lineage>
</organism>
<accession>A0A6J7L1H4</accession>
<dbReference type="AlphaFoldDB" id="A0A6J7L1H4"/>
<evidence type="ECO:0000313" key="1">
    <source>
        <dbReference type="EMBL" id="CAB4961940.1"/>
    </source>
</evidence>
<name>A0A6J7L1H4_9ZZZZ</name>
<protein>
    <submittedName>
        <fullName evidence="1">Unannotated protein</fullName>
    </submittedName>
</protein>
<dbReference type="EMBL" id="CAFBMK010000504">
    <property type="protein sequence ID" value="CAB4961940.1"/>
    <property type="molecule type" value="Genomic_DNA"/>
</dbReference>
<reference evidence="1" key="1">
    <citation type="submission" date="2020-05" db="EMBL/GenBank/DDBJ databases">
        <authorList>
            <person name="Chiriac C."/>
            <person name="Salcher M."/>
            <person name="Ghai R."/>
            <person name="Kavagutti S V."/>
        </authorList>
    </citation>
    <scope>NUCLEOTIDE SEQUENCE</scope>
</reference>
<proteinExistence type="predicted"/>